<protein>
    <recommendedName>
        <fullName evidence="4">Lipoprotein</fullName>
    </recommendedName>
</protein>
<name>A0A4Y8TUJ5_9MICC</name>
<keyword evidence="1" id="KW-0732">Signal</keyword>
<reference evidence="2 3" key="1">
    <citation type="submission" date="2019-03" db="EMBL/GenBank/DDBJ databases">
        <title>Glutamicibacter sp. LJH19 genome.</title>
        <authorList>
            <person name="Sinai Borker S."/>
            <person name="Kumar R."/>
        </authorList>
    </citation>
    <scope>NUCLEOTIDE SEQUENCE [LARGE SCALE GENOMIC DNA]</scope>
    <source>
        <strain evidence="2 3">LJH19</strain>
    </source>
</reference>
<dbReference type="AlphaFoldDB" id="A0A4Y8TUJ5"/>
<dbReference type="EMBL" id="SPDS01000001">
    <property type="protein sequence ID" value="TFH55846.1"/>
    <property type="molecule type" value="Genomic_DNA"/>
</dbReference>
<feature type="chain" id="PRO_5038711780" description="Lipoprotein" evidence="1">
    <location>
        <begin position="27"/>
        <end position="181"/>
    </location>
</feature>
<accession>A0A4Y8TUJ5</accession>
<comment type="caution">
    <text evidence="2">The sequence shown here is derived from an EMBL/GenBank/DDBJ whole genome shotgun (WGS) entry which is preliminary data.</text>
</comment>
<dbReference type="PROSITE" id="PS51257">
    <property type="entry name" value="PROKAR_LIPOPROTEIN"/>
    <property type="match status" value="1"/>
</dbReference>
<sequence length="181" mass="19892">MLKKKYLAAGALALPFALLLTGCSGSDLLSDKFDESTTRTAKTSQKAVEDGVLPDWVPAGGTDVQLVQRNTGSERIFVMNYEGKLDSEQCKALKTTGQPTDAELAQAYASDPRTKNMKPEELSKTRTLEAEWWPENAQASTTDLCGRFWVHQADGKLYAFSPDTVTQVQAIEKERAAKDDK</sequence>
<evidence type="ECO:0000313" key="3">
    <source>
        <dbReference type="Proteomes" id="UP000297638"/>
    </source>
</evidence>
<gene>
    <name evidence="2" type="ORF">EXY26_01830</name>
</gene>
<dbReference type="RefSeq" id="WP_134779150.1">
    <property type="nucleotide sequence ID" value="NZ_SPDS01000001.1"/>
</dbReference>
<evidence type="ECO:0000313" key="2">
    <source>
        <dbReference type="EMBL" id="TFH55846.1"/>
    </source>
</evidence>
<dbReference type="Proteomes" id="UP000297638">
    <property type="component" value="Unassembled WGS sequence"/>
</dbReference>
<organism evidence="2 3">
    <name type="scientific">Glutamicibacter arilaitensis</name>
    <dbReference type="NCBI Taxonomy" id="256701"/>
    <lineage>
        <taxon>Bacteria</taxon>
        <taxon>Bacillati</taxon>
        <taxon>Actinomycetota</taxon>
        <taxon>Actinomycetes</taxon>
        <taxon>Micrococcales</taxon>
        <taxon>Micrococcaceae</taxon>
        <taxon>Glutamicibacter</taxon>
    </lineage>
</organism>
<evidence type="ECO:0008006" key="4">
    <source>
        <dbReference type="Google" id="ProtNLM"/>
    </source>
</evidence>
<proteinExistence type="predicted"/>
<evidence type="ECO:0000256" key="1">
    <source>
        <dbReference type="SAM" id="SignalP"/>
    </source>
</evidence>
<feature type="signal peptide" evidence="1">
    <location>
        <begin position="1"/>
        <end position="26"/>
    </location>
</feature>